<feature type="binding site" evidence="10">
    <location>
        <position position="39"/>
    </location>
    <ligand>
        <name>ATP</name>
        <dbReference type="ChEBI" id="CHEBI:30616"/>
    </ligand>
</feature>
<dbReference type="PROSITE" id="PS00107">
    <property type="entry name" value="PROTEIN_KINASE_ATP"/>
    <property type="match status" value="1"/>
</dbReference>
<dbReference type="InterPro" id="IPR017441">
    <property type="entry name" value="Protein_kinase_ATP_BS"/>
</dbReference>
<gene>
    <name evidence="13" type="ORF">A2074_06155</name>
</gene>
<keyword evidence="11" id="KW-0812">Transmembrane</keyword>
<name>A0A1F2ULW0_9ACTN</name>
<keyword evidence="3" id="KW-0808">Transferase</keyword>
<dbReference type="FunFam" id="1.10.510.10:FF:000021">
    <property type="entry name" value="Serine/threonine protein kinase"/>
    <property type="match status" value="1"/>
</dbReference>
<comment type="caution">
    <text evidence="13">The sequence shown here is derived from an EMBL/GenBank/DDBJ whole genome shotgun (WGS) entry which is preliminary data.</text>
</comment>
<dbReference type="GO" id="GO:0004674">
    <property type="term" value="F:protein serine/threonine kinase activity"/>
    <property type="evidence" value="ECO:0007669"/>
    <property type="project" value="UniProtKB-KW"/>
</dbReference>
<dbReference type="Gene3D" id="1.10.510.10">
    <property type="entry name" value="Transferase(Phosphotransferase) domain 1"/>
    <property type="match status" value="1"/>
</dbReference>
<evidence type="ECO:0000256" key="10">
    <source>
        <dbReference type="PROSITE-ProRule" id="PRU10141"/>
    </source>
</evidence>
<sequence>MHGQVIKGRYKIDKPIGRGGMATVYRAFDMVLNRPVAVKILHVRFTNNAHFVERFKREAHSAASLIHRNIATIYDTGYTDGIYFIVMEYIHGKTLKELIDEHAPFSATTIADIARQVVDALAHAHSKGIIHRDIKPQNIMITADKIVKVSDFGIARALAMPGLTQNGRVLGTARYISPEQARGKPADHRSDLYSLGVILYEMATGEPPFAGTSAVEIAGKHVAEFPKHVREVNPEIPIVLEVIIDKLMRKEPSDRYKSAEALLADLEYWDSKETRDLMRAAIPKRLDRARARRAKRTRLTAFAKTLIVFGALSFVLIGYYGVSDEHPAAVEKEPSVTVPSVGETRVETERIETLIPVEVVDYDPGGNGDENPSLVARIIDGDDATGWTTESYRTANFGKLKDGTGVYIDFGKRVEMKEMTIVSSGGWSGAVKASDDVLDWMTVKEIEGAQQELSVKMDDTYHRYYLIWITDLPPAEQGKYRGGIFEVRARGKAY</sequence>
<dbReference type="InterPro" id="IPR008271">
    <property type="entry name" value="Ser/Thr_kinase_AS"/>
</dbReference>
<dbReference type="Gene3D" id="2.60.120.260">
    <property type="entry name" value="Galactose-binding domain-like"/>
    <property type="match status" value="1"/>
</dbReference>
<evidence type="ECO:0000256" key="9">
    <source>
        <dbReference type="ARBA" id="ARBA00048679"/>
    </source>
</evidence>
<dbReference type="GO" id="GO:0005524">
    <property type="term" value="F:ATP binding"/>
    <property type="evidence" value="ECO:0007669"/>
    <property type="project" value="UniProtKB-UniRule"/>
</dbReference>
<dbReference type="Proteomes" id="UP000178086">
    <property type="component" value="Unassembled WGS sequence"/>
</dbReference>
<keyword evidence="4 10" id="KW-0547">Nucleotide-binding</keyword>
<dbReference type="PROSITE" id="PS50011">
    <property type="entry name" value="PROTEIN_KINASE_DOM"/>
    <property type="match status" value="1"/>
</dbReference>
<feature type="transmembrane region" description="Helical" evidence="11">
    <location>
        <begin position="301"/>
        <end position="322"/>
    </location>
</feature>
<evidence type="ECO:0000256" key="1">
    <source>
        <dbReference type="ARBA" id="ARBA00012513"/>
    </source>
</evidence>
<evidence type="ECO:0000313" key="14">
    <source>
        <dbReference type="Proteomes" id="UP000178086"/>
    </source>
</evidence>
<comment type="catalytic activity">
    <reaction evidence="9">
        <text>L-seryl-[protein] + ATP = O-phospho-L-seryl-[protein] + ADP + H(+)</text>
        <dbReference type="Rhea" id="RHEA:17989"/>
        <dbReference type="Rhea" id="RHEA-COMP:9863"/>
        <dbReference type="Rhea" id="RHEA-COMP:11604"/>
        <dbReference type="ChEBI" id="CHEBI:15378"/>
        <dbReference type="ChEBI" id="CHEBI:29999"/>
        <dbReference type="ChEBI" id="CHEBI:30616"/>
        <dbReference type="ChEBI" id="CHEBI:83421"/>
        <dbReference type="ChEBI" id="CHEBI:456216"/>
        <dbReference type="EC" id="2.7.11.1"/>
    </reaction>
</comment>
<evidence type="ECO:0000256" key="7">
    <source>
        <dbReference type="ARBA" id="ARBA00023170"/>
    </source>
</evidence>
<dbReference type="FunFam" id="3.30.200.20:FF:000035">
    <property type="entry name" value="Serine/threonine protein kinase Stk1"/>
    <property type="match status" value="1"/>
</dbReference>
<keyword evidence="11" id="KW-1133">Transmembrane helix</keyword>
<dbReference type="SUPFAM" id="SSF49785">
    <property type="entry name" value="Galactose-binding domain-like"/>
    <property type="match status" value="1"/>
</dbReference>
<dbReference type="Pfam" id="PF00069">
    <property type="entry name" value="Pkinase"/>
    <property type="match status" value="1"/>
</dbReference>
<evidence type="ECO:0000313" key="13">
    <source>
        <dbReference type="EMBL" id="OFW33987.1"/>
    </source>
</evidence>
<evidence type="ECO:0000256" key="5">
    <source>
        <dbReference type="ARBA" id="ARBA00022777"/>
    </source>
</evidence>
<keyword evidence="2" id="KW-0723">Serine/threonine-protein kinase</keyword>
<dbReference type="SMART" id="SM00220">
    <property type="entry name" value="S_TKc"/>
    <property type="match status" value="1"/>
</dbReference>
<feature type="domain" description="Protein kinase" evidence="12">
    <location>
        <begin position="10"/>
        <end position="269"/>
    </location>
</feature>
<dbReference type="InterPro" id="IPR011009">
    <property type="entry name" value="Kinase-like_dom_sf"/>
</dbReference>
<comment type="catalytic activity">
    <reaction evidence="8">
        <text>L-threonyl-[protein] + ATP = O-phospho-L-threonyl-[protein] + ADP + H(+)</text>
        <dbReference type="Rhea" id="RHEA:46608"/>
        <dbReference type="Rhea" id="RHEA-COMP:11060"/>
        <dbReference type="Rhea" id="RHEA-COMP:11605"/>
        <dbReference type="ChEBI" id="CHEBI:15378"/>
        <dbReference type="ChEBI" id="CHEBI:30013"/>
        <dbReference type="ChEBI" id="CHEBI:30616"/>
        <dbReference type="ChEBI" id="CHEBI:61977"/>
        <dbReference type="ChEBI" id="CHEBI:456216"/>
        <dbReference type="EC" id="2.7.11.1"/>
    </reaction>
</comment>
<evidence type="ECO:0000256" key="6">
    <source>
        <dbReference type="ARBA" id="ARBA00022840"/>
    </source>
</evidence>
<organism evidence="13 14">
    <name type="scientific">Candidatus Aquicultor primus</name>
    <dbReference type="NCBI Taxonomy" id="1797195"/>
    <lineage>
        <taxon>Bacteria</taxon>
        <taxon>Bacillati</taxon>
        <taxon>Actinomycetota</taxon>
        <taxon>Candidatus Aquicultoria</taxon>
        <taxon>Candidatus Aquicultorales</taxon>
        <taxon>Candidatus Aquicultoraceae</taxon>
        <taxon>Candidatus Aquicultor</taxon>
    </lineage>
</organism>
<dbReference type="EC" id="2.7.11.1" evidence="1"/>
<evidence type="ECO:0000256" key="3">
    <source>
        <dbReference type="ARBA" id="ARBA00022679"/>
    </source>
</evidence>
<evidence type="ECO:0000256" key="11">
    <source>
        <dbReference type="SAM" id="Phobius"/>
    </source>
</evidence>
<evidence type="ECO:0000256" key="2">
    <source>
        <dbReference type="ARBA" id="ARBA00022527"/>
    </source>
</evidence>
<protein>
    <recommendedName>
        <fullName evidence="1">non-specific serine/threonine protein kinase</fullName>
        <ecNumber evidence="1">2.7.11.1</ecNumber>
    </recommendedName>
</protein>
<accession>A0A1F2ULW0</accession>
<dbReference type="PANTHER" id="PTHR43289">
    <property type="entry name" value="MITOGEN-ACTIVATED PROTEIN KINASE KINASE KINASE 20-RELATED"/>
    <property type="match status" value="1"/>
</dbReference>
<evidence type="ECO:0000256" key="4">
    <source>
        <dbReference type="ARBA" id="ARBA00022741"/>
    </source>
</evidence>
<reference evidence="13 14" key="1">
    <citation type="journal article" date="2016" name="Nat. Commun.">
        <title>Thousands of microbial genomes shed light on interconnected biogeochemical processes in an aquifer system.</title>
        <authorList>
            <person name="Anantharaman K."/>
            <person name="Brown C.T."/>
            <person name="Hug L.A."/>
            <person name="Sharon I."/>
            <person name="Castelle C.J."/>
            <person name="Probst A.J."/>
            <person name="Thomas B.C."/>
            <person name="Singh A."/>
            <person name="Wilkins M.J."/>
            <person name="Karaoz U."/>
            <person name="Brodie E.L."/>
            <person name="Williams K.H."/>
            <person name="Hubbard S.S."/>
            <person name="Banfield J.F."/>
        </authorList>
    </citation>
    <scope>NUCLEOTIDE SEQUENCE [LARGE SCALE GENOMIC DNA]</scope>
</reference>
<dbReference type="SUPFAM" id="SSF56112">
    <property type="entry name" value="Protein kinase-like (PK-like)"/>
    <property type="match status" value="1"/>
</dbReference>
<proteinExistence type="predicted"/>
<dbReference type="GO" id="GO:0045717">
    <property type="term" value="P:negative regulation of fatty acid biosynthetic process"/>
    <property type="evidence" value="ECO:0007669"/>
    <property type="project" value="UniProtKB-ARBA"/>
</dbReference>
<dbReference type="Gene3D" id="3.30.200.20">
    <property type="entry name" value="Phosphorylase Kinase, domain 1"/>
    <property type="match status" value="1"/>
</dbReference>
<dbReference type="PROSITE" id="PS00108">
    <property type="entry name" value="PROTEIN_KINASE_ST"/>
    <property type="match status" value="1"/>
</dbReference>
<keyword evidence="11" id="KW-0472">Membrane</keyword>
<evidence type="ECO:0000256" key="8">
    <source>
        <dbReference type="ARBA" id="ARBA00047899"/>
    </source>
</evidence>
<dbReference type="EMBL" id="MELI01000055">
    <property type="protein sequence ID" value="OFW33987.1"/>
    <property type="molecule type" value="Genomic_DNA"/>
</dbReference>
<keyword evidence="7" id="KW-0675">Receptor</keyword>
<keyword evidence="5" id="KW-0418">Kinase</keyword>
<dbReference type="AlphaFoldDB" id="A0A1F2ULW0"/>
<evidence type="ECO:0000259" key="12">
    <source>
        <dbReference type="PROSITE" id="PS50011"/>
    </source>
</evidence>
<dbReference type="InterPro" id="IPR008979">
    <property type="entry name" value="Galactose-bd-like_sf"/>
</dbReference>
<dbReference type="CDD" id="cd14014">
    <property type="entry name" value="STKc_PknB_like"/>
    <property type="match status" value="1"/>
</dbReference>
<dbReference type="PANTHER" id="PTHR43289:SF34">
    <property type="entry name" value="SERINE_THREONINE-PROTEIN KINASE YBDM-RELATED"/>
    <property type="match status" value="1"/>
</dbReference>
<dbReference type="InterPro" id="IPR000719">
    <property type="entry name" value="Prot_kinase_dom"/>
</dbReference>
<keyword evidence="6 10" id="KW-0067">ATP-binding</keyword>